<proteinExistence type="predicted"/>
<dbReference type="InterPro" id="IPR001789">
    <property type="entry name" value="Sig_transdc_resp-reg_receiver"/>
</dbReference>
<keyword evidence="3" id="KW-0238">DNA-binding</keyword>
<dbReference type="GO" id="GO:0000160">
    <property type="term" value="P:phosphorelay signal transduction system"/>
    <property type="evidence" value="ECO:0007669"/>
    <property type="project" value="InterPro"/>
</dbReference>
<dbReference type="STRING" id="652787.SAMN05216490_0650"/>
<reference evidence="3 4" key="1">
    <citation type="submission" date="2016-10" db="EMBL/GenBank/DDBJ databases">
        <authorList>
            <person name="de Groot N.N."/>
        </authorList>
    </citation>
    <scope>NUCLEOTIDE SEQUENCE [LARGE SCALE GENOMIC DNA]</scope>
    <source>
        <strain evidence="3 4">MP1X4</strain>
    </source>
</reference>
<evidence type="ECO:0000313" key="3">
    <source>
        <dbReference type="EMBL" id="SDS16262.1"/>
    </source>
</evidence>
<keyword evidence="4" id="KW-1185">Reference proteome</keyword>
<sequence length="221" mass="24945">MFHTVLIAEDHQSVKISVEQTLKDLGIGEPHYAYYCDDALLRLKKAMQDGKPYDLLITDLSFDEDGREQMIGSGTALIEAARKLQPGLKVLVFSAEPNPAVVTLLFRQHDINGYVRKGREDALELKEALQTISNNKKHIPAEFQQAIRAKNAHDFTGYDIVIISQLAKGTLQKDIPLYLQQQNITPSSLSSIEKRLNQIKEVLGFTKNEQLVAYCKDHRII</sequence>
<keyword evidence="1" id="KW-0597">Phosphoprotein</keyword>
<dbReference type="EMBL" id="LT629740">
    <property type="protein sequence ID" value="SDS16262.1"/>
    <property type="molecule type" value="Genomic_DNA"/>
</dbReference>
<evidence type="ECO:0000313" key="4">
    <source>
        <dbReference type="Proteomes" id="UP000199679"/>
    </source>
</evidence>
<name>A0A1H1PYF6_MUCMA</name>
<dbReference type="SUPFAM" id="SSF52172">
    <property type="entry name" value="CheY-like"/>
    <property type="match status" value="1"/>
</dbReference>
<feature type="modified residue" description="4-aspartylphosphate" evidence="1">
    <location>
        <position position="59"/>
    </location>
</feature>
<evidence type="ECO:0000259" key="2">
    <source>
        <dbReference type="PROSITE" id="PS50110"/>
    </source>
</evidence>
<dbReference type="SMART" id="SM00448">
    <property type="entry name" value="REC"/>
    <property type="match status" value="1"/>
</dbReference>
<evidence type="ECO:0000256" key="1">
    <source>
        <dbReference type="PROSITE-ProRule" id="PRU00169"/>
    </source>
</evidence>
<accession>A0A1H1PYF6</accession>
<gene>
    <name evidence="3" type="ORF">SAMN05216490_0650</name>
</gene>
<dbReference type="Proteomes" id="UP000199679">
    <property type="component" value="Chromosome I"/>
</dbReference>
<feature type="domain" description="Response regulatory" evidence="2">
    <location>
        <begin position="4"/>
        <end position="132"/>
    </location>
</feature>
<dbReference type="AlphaFoldDB" id="A0A1H1PYF6"/>
<dbReference type="GO" id="GO:0003677">
    <property type="term" value="F:DNA binding"/>
    <property type="evidence" value="ECO:0007669"/>
    <property type="project" value="UniProtKB-KW"/>
</dbReference>
<dbReference type="PROSITE" id="PS50110">
    <property type="entry name" value="RESPONSE_REGULATORY"/>
    <property type="match status" value="1"/>
</dbReference>
<organism evidence="3 4">
    <name type="scientific">Mucilaginibacter mallensis</name>
    <dbReference type="NCBI Taxonomy" id="652787"/>
    <lineage>
        <taxon>Bacteria</taxon>
        <taxon>Pseudomonadati</taxon>
        <taxon>Bacteroidota</taxon>
        <taxon>Sphingobacteriia</taxon>
        <taxon>Sphingobacteriales</taxon>
        <taxon>Sphingobacteriaceae</taxon>
        <taxon>Mucilaginibacter</taxon>
    </lineage>
</organism>
<protein>
    <submittedName>
        <fullName evidence="3">DNA-binding response regulator, NarL/FixJ family, contains REC and HTH domains</fullName>
    </submittedName>
</protein>
<dbReference type="Gene3D" id="3.40.50.2300">
    <property type="match status" value="1"/>
</dbReference>
<dbReference type="OrthoDB" id="659223at2"/>
<dbReference type="InterPro" id="IPR011006">
    <property type="entry name" value="CheY-like_superfamily"/>
</dbReference>